<proteinExistence type="predicted"/>
<dbReference type="Proteomes" id="UP000572817">
    <property type="component" value="Unassembled WGS sequence"/>
</dbReference>
<reference evidence="2" key="1">
    <citation type="submission" date="2020-04" db="EMBL/GenBank/DDBJ databases">
        <title>Genome Assembly and Annotation of Botryosphaeria dothidea sdau 11-99, a Latent Pathogen of Apple Fruit Ring Rot in China.</title>
        <authorList>
            <person name="Yu C."/>
            <person name="Diao Y."/>
            <person name="Lu Q."/>
            <person name="Zhao J."/>
            <person name="Cui S."/>
            <person name="Peng C."/>
            <person name="He B."/>
            <person name="Liu H."/>
        </authorList>
    </citation>
    <scope>NUCLEOTIDE SEQUENCE [LARGE SCALE GENOMIC DNA]</scope>
    <source>
        <strain evidence="2">Sdau11-99</strain>
    </source>
</reference>
<evidence type="ECO:0000313" key="2">
    <source>
        <dbReference type="EMBL" id="KAF4314002.1"/>
    </source>
</evidence>
<keyword evidence="3" id="KW-1185">Reference proteome</keyword>
<name>A0A8H4J950_9PEZI</name>
<comment type="caution">
    <text evidence="2">The sequence shown here is derived from an EMBL/GenBank/DDBJ whole genome shotgun (WGS) entry which is preliminary data.</text>
</comment>
<organism evidence="2 3">
    <name type="scientific">Botryosphaeria dothidea</name>
    <dbReference type="NCBI Taxonomy" id="55169"/>
    <lineage>
        <taxon>Eukaryota</taxon>
        <taxon>Fungi</taxon>
        <taxon>Dikarya</taxon>
        <taxon>Ascomycota</taxon>
        <taxon>Pezizomycotina</taxon>
        <taxon>Dothideomycetes</taxon>
        <taxon>Dothideomycetes incertae sedis</taxon>
        <taxon>Botryosphaeriales</taxon>
        <taxon>Botryosphaeriaceae</taxon>
        <taxon>Botryosphaeria</taxon>
    </lineage>
</organism>
<evidence type="ECO:0000313" key="3">
    <source>
        <dbReference type="Proteomes" id="UP000572817"/>
    </source>
</evidence>
<feature type="compositionally biased region" description="Polar residues" evidence="1">
    <location>
        <begin position="117"/>
        <end position="132"/>
    </location>
</feature>
<evidence type="ECO:0000256" key="1">
    <source>
        <dbReference type="SAM" id="MobiDB-lite"/>
    </source>
</evidence>
<accession>A0A8H4J950</accession>
<feature type="region of interest" description="Disordered" evidence="1">
    <location>
        <begin position="99"/>
        <end position="176"/>
    </location>
</feature>
<sequence length="176" mass="18913">MMKNEGTADIAVTARVESIASRENIAKIGAIDVIANMESTVTATASQRLLPACMQDLLIRIILIDATDTVLGDTLVLQHPSKGLNARFANLGLNNGRDTGDARVNAPHSIDQDVRSTRPSSFASDSSWHTSPPDSPLDAPLVPPGGREILEEVSRRTGKYHATVSESIRDDGDNWI</sequence>
<dbReference type="AlphaFoldDB" id="A0A8H4J950"/>
<protein>
    <submittedName>
        <fullName evidence="2">Uncharacterized protein</fullName>
    </submittedName>
</protein>
<feature type="compositionally biased region" description="Basic and acidic residues" evidence="1">
    <location>
        <begin position="167"/>
        <end position="176"/>
    </location>
</feature>
<gene>
    <name evidence="2" type="ORF">GTA08_BOTSDO00698</name>
</gene>
<dbReference type="EMBL" id="WWBZ02000001">
    <property type="protein sequence ID" value="KAF4314002.1"/>
    <property type="molecule type" value="Genomic_DNA"/>
</dbReference>